<dbReference type="GO" id="GO:0016740">
    <property type="term" value="F:transferase activity"/>
    <property type="evidence" value="ECO:0007669"/>
    <property type="project" value="UniProtKB-KW"/>
</dbReference>
<gene>
    <name evidence="2" type="ORF">FHS31_002484</name>
</gene>
<reference evidence="2 3" key="1">
    <citation type="submission" date="2020-03" db="EMBL/GenBank/DDBJ databases">
        <title>Genomic Encyclopedia of Type Strains, Phase III (KMG-III): the genomes of soil and plant-associated and newly described type strains.</title>
        <authorList>
            <person name="Whitman W."/>
        </authorList>
    </citation>
    <scope>NUCLEOTIDE SEQUENCE [LARGE SCALE GENOMIC DNA]</scope>
    <source>
        <strain evidence="2 3">CECT 8804</strain>
    </source>
</reference>
<proteinExistence type="predicted"/>
<dbReference type="InterPro" id="IPR036868">
    <property type="entry name" value="TusA-like_sf"/>
</dbReference>
<dbReference type="CDD" id="cd00291">
    <property type="entry name" value="SirA_YedF_YeeD"/>
    <property type="match status" value="1"/>
</dbReference>
<dbReference type="InterPro" id="IPR001455">
    <property type="entry name" value="TusA-like"/>
</dbReference>
<keyword evidence="2" id="KW-0808">Transferase</keyword>
<evidence type="ECO:0000259" key="1">
    <source>
        <dbReference type="Pfam" id="PF01206"/>
    </source>
</evidence>
<accession>A0ABX0TYM8</accession>
<protein>
    <submittedName>
        <fullName evidence="2">tRNA 2-thiouridine synthesizing protein A</fullName>
        <ecNumber evidence="2">2.8.1.-</ecNumber>
    </submittedName>
</protein>
<dbReference type="EMBL" id="JAAOZC010000006">
    <property type="protein sequence ID" value="NIJ08860.1"/>
    <property type="molecule type" value="Genomic_DNA"/>
</dbReference>
<organism evidence="2 3">
    <name type="scientific">Sphingomonas vulcanisoli</name>
    <dbReference type="NCBI Taxonomy" id="1658060"/>
    <lineage>
        <taxon>Bacteria</taxon>
        <taxon>Pseudomonadati</taxon>
        <taxon>Pseudomonadota</taxon>
        <taxon>Alphaproteobacteria</taxon>
        <taxon>Sphingomonadales</taxon>
        <taxon>Sphingomonadaceae</taxon>
        <taxon>Sphingomonas</taxon>
    </lineage>
</organism>
<dbReference type="Pfam" id="PF01206">
    <property type="entry name" value="TusA"/>
    <property type="match status" value="1"/>
</dbReference>
<feature type="domain" description="UPF0033" evidence="1">
    <location>
        <begin position="9"/>
        <end position="63"/>
    </location>
</feature>
<keyword evidence="3" id="KW-1185">Reference proteome</keyword>
<dbReference type="SUPFAM" id="SSF64307">
    <property type="entry name" value="SirA-like"/>
    <property type="match status" value="1"/>
</dbReference>
<evidence type="ECO:0000313" key="2">
    <source>
        <dbReference type="EMBL" id="NIJ08860.1"/>
    </source>
</evidence>
<dbReference type="EC" id="2.8.1.-" evidence="2"/>
<dbReference type="Proteomes" id="UP000727456">
    <property type="component" value="Unassembled WGS sequence"/>
</dbReference>
<dbReference type="RefSeq" id="WP_167073922.1">
    <property type="nucleotide sequence ID" value="NZ_JAAOZC010000006.1"/>
</dbReference>
<comment type="caution">
    <text evidence="2">The sequence shown here is derived from an EMBL/GenBank/DDBJ whole genome shotgun (WGS) entry which is preliminary data.</text>
</comment>
<dbReference type="Gene3D" id="3.30.110.40">
    <property type="entry name" value="TusA-like domain"/>
    <property type="match status" value="1"/>
</dbReference>
<sequence>MIEAPGETIVDARGMRCPWPVLRLARAMKGAEAVILLTDDPAAPAEIDALARSSDWDLIEISGGFSVRRSAA</sequence>
<evidence type="ECO:0000313" key="3">
    <source>
        <dbReference type="Proteomes" id="UP000727456"/>
    </source>
</evidence>
<name>A0ABX0TYM8_9SPHN</name>